<reference evidence="1 2" key="1">
    <citation type="submission" date="2017-04" db="EMBL/GenBank/DDBJ databases">
        <authorList>
            <person name="Afonso C.L."/>
            <person name="Miller P.J."/>
            <person name="Scott M.A."/>
            <person name="Spackman E."/>
            <person name="Goraichik I."/>
            <person name="Dimitrov K.M."/>
            <person name="Suarez D.L."/>
            <person name="Swayne D.E."/>
        </authorList>
    </citation>
    <scope>NUCLEOTIDE SEQUENCE [LARGE SCALE GENOMIC DNA]</scope>
    <source>
        <strain evidence="1 2">USBA 355</strain>
    </source>
</reference>
<keyword evidence="2" id="KW-1185">Reference proteome</keyword>
<sequence>MAYATLQNLIDRYGSDNVLQVADRDGDGQADTATVDRELAAVSAEIDGYLALKYDLPLSATPDLVQDLCERLVFFRLHVFTAPDQVAESARQALATLDRLSKGLVVLELDGEPAAAAPDGPRVSAPDRVFSRDTLEGY</sequence>
<dbReference type="AlphaFoldDB" id="A0A1Y6CRD6"/>
<gene>
    <name evidence="1" type="ORF">SAMN05428998_14842</name>
</gene>
<dbReference type="Pfam" id="PF07030">
    <property type="entry name" value="Phage_Mu_Gp36"/>
    <property type="match status" value="1"/>
</dbReference>
<dbReference type="InterPro" id="IPR009752">
    <property type="entry name" value="Phage_Mu_GpJ"/>
</dbReference>
<protein>
    <submittedName>
        <fullName evidence="1">Mu-like prophage protein gp36</fullName>
    </submittedName>
</protein>
<name>A0A1Y6CRD6_9PROT</name>
<dbReference type="EMBL" id="FWZX01000048">
    <property type="protein sequence ID" value="SMF83043.1"/>
    <property type="molecule type" value="Genomic_DNA"/>
</dbReference>
<dbReference type="RefSeq" id="WP_085127063.1">
    <property type="nucleotide sequence ID" value="NZ_FWZX01000048.1"/>
</dbReference>
<evidence type="ECO:0000313" key="2">
    <source>
        <dbReference type="Proteomes" id="UP000192917"/>
    </source>
</evidence>
<dbReference type="Proteomes" id="UP000192917">
    <property type="component" value="Unassembled WGS sequence"/>
</dbReference>
<accession>A0A1Y6CRD6</accession>
<proteinExistence type="predicted"/>
<organism evidence="1 2">
    <name type="scientific">Tistlia consotensis USBA 355</name>
    <dbReference type="NCBI Taxonomy" id="560819"/>
    <lineage>
        <taxon>Bacteria</taxon>
        <taxon>Pseudomonadati</taxon>
        <taxon>Pseudomonadota</taxon>
        <taxon>Alphaproteobacteria</taxon>
        <taxon>Rhodospirillales</taxon>
        <taxon>Rhodovibrionaceae</taxon>
        <taxon>Tistlia</taxon>
    </lineage>
</organism>
<dbReference type="STRING" id="560819.SAMN05428998_14842"/>
<evidence type="ECO:0000313" key="1">
    <source>
        <dbReference type="EMBL" id="SMF83043.1"/>
    </source>
</evidence>